<proteinExistence type="predicted"/>
<feature type="compositionally biased region" description="Basic residues" evidence="1">
    <location>
        <begin position="20"/>
        <end position="33"/>
    </location>
</feature>
<feature type="compositionally biased region" description="Low complexity" evidence="1">
    <location>
        <begin position="126"/>
        <end position="136"/>
    </location>
</feature>
<dbReference type="AlphaFoldDB" id="A0A1S3D5N2"/>
<accession>A0A1S3D5N2</accession>
<dbReference type="KEGG" id="dci:103511939"/>
<feature type="compositionally biased region" description="Basic and acidic residues" evidence="1">
    <location>
        <begin position="1"/>
        <end position="19"/>
    </location>
</feature>
<feature type="compositionally biased region" description="Basic residues" evidence="1">
    <location>
        <begin position="46"/>
        <end position="64"/>
    </location>
</feature>
<feature type="compositionally biased region" description="Polar residues" evidence="1">
    <location>
        <begin position="34"/>
        <end position="43"/>
    </location>
</feature>
<feature type="compositionally biased region" description="Polar residues" evidence="1">
    <location>
        <begin position="65"/>
        <end position="80"/>
    </location>
</feature>
<evidence type="ECO:0000313" key="3">
    <source>
        <dbReference type="RefSeq" id="XP_008474913.1"/>
    </source>
</evidence>
<dbReference type="Proteomes" id="UP000079169">
    <property type="component" value="Unplaced"/>
</dbReference>
<protein>
    <submittedName>
        <fullName evidence="3">Serine/arginine repetitive matrix protein 4-like</fullName>
    </submittedName>
</protein>
<feature type="region of interest" description="Disordered" evidence="1">
    <location>
        <begin position="1"/>
        <end position="162"/>
    </location>
</feature>
<dbReference type="GeneID" id="103511939"/>
<organism evidence="2 3">
    <name type="scientific">Diaphorina citri</name>
    <name type="common">Asian citrus psyllid</name>
    <dbReference type="NCBI Taxonomy" id="121845"/>
    <lineage>
        <taxon>Eukaryota</taxon>
        <taxon>Metazoa</taxon>
        <taxon>Ecdysozoa</taxon>
        <taxon>Arthropoda</taxon>
        <taxon>Hexapoda</taxon>
        <taxon>Insecta</taxon>
        <taxon>Pterygota</taxon>
        <taxon>Neoptera</taxon>
        <taxon>Paraneoptera</taxon>
        <taxon>Hemiptera</taxon>
        <taxon>Sternorrhyncha</taxon>
        <taxon>Psylloidea</taxon>
        <taxon>Psyllidae</taxon>
        <taxon>Diaphorininae</taxon>
        <taxon>Diaphorina</taxon>
    </lineage>
</organism>
<feature type="compositionally biased region" description="Basic and acidic residues" evidence="1">
    <location>
        <begin position="141"/>
        <end position="162"/>
    </location>
</feature>
<reference evidence="3" key="1">
    <citation type="submission" date="2025-08" db="UniProtKB">
        <authorList>
            <consortium name="RefSeq"/>
        </authorList>
    </citation>
    <scope>IDENTIFICATION</scope>
</reference>
<keyword evidence="2" id="KW-1185">Reference proteome</keyword>
<dbReference type="RefSeq" id="XP_008474913.1">
    <property type="nucleotide sequence ID" value="XM_008476691.1"/>
</dbReference>
<dbReference type="PaxDb" id="121845-A0A1S3D5N2"/>
<feature type="compositionally biased region" description="Basic and acidic residues" evidence="1">
    <location>
        <begin position="96"/>
        <end position="114"/>
    </location>
</feature>
<gene>
    <name evidence="3" type="primary">LOC103511939</name>
</gene>
<evidence type="ECO:0000256" key="1">
    <source>
        <dbReference type="SAM" id="MobiDB-lite"/>
    </source>
</evidence>
<sequence length="162" mass="18300">MGQQIRDEKLKTMSRDWKCTVRKRGRLRKKSPSRHYSQEMSPRSSSKSHKSSKHSKDAKKKKSSRYSPLPSQETSNSSYPGSSSRGKKKRKKSKKEKRERGSPPPRDTRSPADKENEDLAGEDARSPSAPVSPRPGSDMEVDGRSVSKSPARDERNSQESSR</sequence>
<evidence type="ECO:0000313" key="2">
    <source>
        <dbReference type="Proteomes" id="UP000079169"/>
    </source>
</evidence>
<name>A0A1S3D5N2_DIACI</name>
<feature type="compositionally biased region" description="Basic residues" evidence="1">
    <location>
        <begin position="85"/>
        <end position="95"/>
    </location>
</feature>